<protein>
    <submittedName>
        <fullName evidence="4">Cyclic nucleotide-binding/CBS domain-containing protein</fullName>
    </submittedName>
</protein>
<accession>A0ABV9LN44</accession>
<evidence type="ECO:0000313" key="5">
    <source>
        <dbReference type="Proteomes" id="UP001596025"/>
    </source>
</evidence>
<sequence length="140" mass="14610">MTTTTTGHVTVGEVMRPPVTTVERDAHVAAAAWLMKKHHDNALVVVTDGATQEPVTLVCDGDVAQAVADGRDLEQVRLTDLPLLPMVLVAPDTPVADAAEQMLAAGVVYAPVVQDRRLVGLVDLPAVCRGLLAERASGGA</sequence>
<dbReference type="EMBL" id="JBHSGR010000018">
    <property type="protein sequence ID" value="MFC4694907.1"/>
    <property type="molecule type" value="Genomic_DNA"/>
</dbReference>
<comment type="caution">
    <text evidence="4">The sequence shown here is derived from an EMBL/GenBank/DDBJ whole genome shotgun (WGS) entry which is preliminary data.</text>
</comment>
<keyword evidence="5" id="KW-1185">Reference proteome</keyword>
<feature type="domain" description="CBS" evidence="3">
    <location>
        <begin position="15"/>
        <end position="73"/>
    </location>
</feature>
<proteinExistence type="predicted"/>
<feature type="domain" description="CBS" evidence="3">
    <location>
        <begin position="80"/>
        <end position="137"/>
    </location>
</feature>
<dbReference type="InterPro" id="IPR051257">
    <property type="entry name" value="Diverse_CBS-Domain"/>
</dbReference>
<gene>
    <name evidence="4" type="ORF">ACFO3M_16025</name>
</gene>
<keyword evidence="1 2" id="KW-0129">CBS domain</keyword>
<organism evidence="4 5">
    <name type="scientific">Geodermatophilus arenarius</name>
    <dbReference type="NCBI Taxonomy" id="1137990"/>
    <lineage>
        <taxon>Bacteria</taxon>
        <taxon>Bacillati</taxon>
        <taxon>Actinomycetota</taxon>
        <taxon>Actinomycetes</taxon>
        <taxon>Geodermatophilales</taxon>
        <taxon>Geodermatophilaceae</taxon>
        <taxon>Geodermatophilus</taxon>
    </lineage>
</organism>
<dbReference type="Gene3D" id="3.10.580.10">
    <property type="entry name" value="CBS-domain"/>
    <property type="match status" value="1"/>
</dbReference>
<evidence type="ECO:0000313" key="4">
    <source>
        <dbReference type="EMBL" id="MFC4694907.1"/>
    </source>
</evidence>
<reference evidence="5" key="1">
    <citation type="journal article" date="2019" name="Int. J. Syst. Evol. Microbiol.">
        <title>The Global Catalogue of Microorganisms (GCM) 10K type strain sequencing project: providing services to taxonomists for standard genome sequencing and annotation.</title>
        <authorList>
            <consortium name="The Broad Institute Genomics Platform"/>
            <consortium name="The Broad Institute Genome Sequencing Center for Infectious Disease"/>
            <person name="Wu L."/>
            <person name="Ma J."/>
        </authorList>
    </citation>
    <scope>NUCLEOTIDE SEQUENCE [LARGE SCALE GENOMIC DNA]</scope>
    <source>
        <strain evidence="5">CCUG 62763</strain>
    </source>
</reference>
<dbReference type="PANTHER" id="PTHR43080:SF2">
    <property type="entry name" value="CBS DOMAIN-CONTAINING PROTEIN"/>
    <property type="match status" value="1"/>
</dbReference>
<dbReference type="SUPFAM" id="SSF54631">
    <property type="entry name" value="CBS-domain pair"/>
    <property type="match status" value="1"/>
</dbReference>
<dbReference type="PANTHER" id="PTHR43080">
    <property type="entry name" value="CBS DOMAIN-CONTAINING PROTEIN CBSX3, MITOCHONDRIAL"/>
    <property type="match status" value="1"/>
</dbReference>
<evidence type="ECO:0000256" key="1">
    <source>
        <dbReference type="ARBA" id="ARBA00023122"/>
    </source>
</evidence>
<dbReference type="PROSITE" id="PS51371">
    <property type="entry name" value="CBS"/>
    <property type="match status" value="2"/>
</dbReference>
<evidence type="ECO:0000259" key="3">
    <source>
        <dbReference type="PROSITE" id="PS51371"/>
    </source>
</evidence>
<dbReference type="Proteomes" id="UP001596025">
    <property type="component" value="Unassembled WGS sequence"/>
</dbReference>
<evidence type="ECO:0000256" key="2">
    <source>
        <dbReference type="PROSITE-ProRule" id="PRU00703"/>
    </source>
</evidence>
<dbReference type="InterPro" id="IPR000644">
    <property type="entry name" value="CBS_dom"/>
</dbReference>
<dbReference type="SMART" id="SM00116">
    <property type="entry name" value="CBS"/>
    <property type="match status" value="2"/>
</dbReference>
<name>A0ABV9LN44_9ACTN</name>
<dbReference type="RefSeq" id="WP_387990805.1">
    <property type="nucleotide sequence ID" value="NZ_JBHSGR010000018.1"/>
</dbReference>
<dbReference type="Pfam" id="PF00571">
    <property type="entry name" value="CBS"/>
    <property type="match status" value="2"/>
</dbReference>
<dbReference type="InterPro" id="IPR046342">
    <property type="entry name" value="CBS_dom_sf"/>
</dbReference>